<sequence length="271" mass="29499">MSEGEGMVGKKGRSGSENVVVREKKSLLPGKYFAERSCGDALRRDTAERRCGEAPRRGVAETRCGEAPRRRAAETRCGETLRRRAAGRRCGEALRRRATQLLGGYRHACGAGTSSLCWQERMAWTCSTAAPELSKAASLSGIDVVATRIWLDKYVPTDTPANVFSRFEGLRGAGGTFFMLDQLQKDTEDELWGGETPQGSVLACDFYNGGAVACMSDEDIVSLLVDELLPAAVPEFKVHLTPAHATLTEDSATGIYWLPFYGCMVLTVSPY</sequence>
<accession>A0AAE0LD00</accession>
<evidence type="ECO:0000313" key="2">
    <source>
        <dbReference type="Proteomes" id="UP001190700"/>
    </source>
</evidence>
<dbReference type="EMBL" id="LGRX02004357">
    <property type="protein sequence ID" value="KAK3280562.1"/>
    <property type="molecule type" value="Genomic_DNA"/>
</dbReference>
<dbReference type="AlphaFoldDB" id="A0AAE0LD00"/>
<comment type="caution">
    <text evidence="1">The sequence shown here is derived from an EMBL/GenBank/DDBJ whole genome shotgun (WGS) entry which is preliminary data.</text>
</comment>
<organism evidence="1 2">
    <name type="scientific">Cymbomonas tetramitiformis</name>
    <dbReference type="NCBI Taxonomy" id="36881"/>
    <lineage>
        <taxon>Eukaryota</taxon>
        <taxon>Viridiplantae</taxon>
        <taxon>Chlorophyta</taxon>
        <taxon>Pyramimonadophyceae</taxon>
        <taxon>Pyramimonadales</taxon>
        <taxon>Pyramimonadaceae</taxon>
        <taxon>Cymbomonas</taxon>
    </lineage>
</organism>
<gene>
    <name evidence="1" type="ORF">CYMTET_11607</name>
</gene>
<proteinExistence type="predicted"/>
<keyword evidence="2" id="KW-1185">Reference proteome</keyword>
<name>A0AAE0LD00_9CHLO</name>
<protein>
    <submittedName>
        <fullName evidence="1">Uncharacterized protein</fullName>
    </submittedName>
</protein>
<reference evidence="1 2" key="1">
    <citation type="journal article" date="2015" name="Genome Biol. Evol.">
        <title>Comparative Genomics of a Bacterivorous Green Alga Reveals Evolutionary Causalities and Consequences of Phago-Mixotrophic Mode of Nutrition.</title>
        <authorList>
            <person name="Burns J.A."/>
            <person name="Paasch A."/>
            <person name="Narechania A."/>
            <person name="Kim E."/>
        </authorList>
    </citation>
    <scope>NUCLEOTIDE SEQUENCE [LARGE SCALE GENOMIC DNA]</scope>
    <source>
        <strain evidence="1 2">PLY_AMNH</strain>
    </source>
</reference>
<evidence type="ECO:0000313" key="1">
    <source>
        <dbReference type="EMBL" id="KAK3280562.1"/>
    </source>
</evidence>
<dbReference type="Proteomes" id="UP001190700">
    <property type="component" value="Unassembled WGS sequence"/>
</dbReference>